<gene>
    <name evidence="8" type="ORF">LSALG_LOCUS3017</name>
</gene>
<evidence type="ECO:0000256" key="6">
    <source>
        <dbReference type="ARBA" id="ARBA00022786"/>
    </source>
</evidence>
<dbReference type="Proteomes" id="UP001177003">
    <property type="component" value="Chromosome 0"/>
</dbReference>
<accession>A0AA35VLR1</accession>
<evidence type="ECO:0000313" key="9">
    <source>
        <dbReference type="Proteomes" id="UP001177003"/>
    </source>
</evidence>
<keyword evidence="7" id="KW-0862">Zinc</keyword>
<evidence type="ECO:0000256" key="5">
    <source>
        <dbReference type="ARBA" id="ARBA00022771"/>
    </source>
</evidence>
<dbReference type="PANTHER" id="PTHR22937:SF217">
    <property type="entry name" value="RING-TYPE E3 UBIQUITIN TRANSFERASE"/>
    <property type="match status" value="1"/>
</dbReference>
<dbReference type="EC" id="2.3.2.27" evidence="2"/>
<keyword evidence="6" id="KW-0833">Ubl conjugation pathway</keyword>
<evidence type="ECO:0000256" key="7">
    <source>
        <dbReference type="ARBA" id="ARBA00022833"/>
    </source>
</evidence>
<evidence type="ECO:0000256" key="2">
    <source>
        <dbReference type="ARBA" id="ARBA00012483"/>
    </source>
</evidence>
<comment type="catalytic activity">
    <reaction evidence="1">
        <text>S-ubiquitinyl-[E2 ubiquitin-conjugating enzyme]-L-cysteine + [acceptor protein]-L-lysine = [E2 ubiquitin-conjugating enzyme]-L-cysteine + N(6)-ubiquitinyl-[acceptor protein]-L-lysine.</text>
        <dbReference type="EC" id="2.3.2.27"/>
    </reaction>
</comment>
<organism evidence="8 9">
    <name type="scientific">Lactuca saligna</name>
    <name type="common">Willowleaf lettuce</name>
    <dbReference type="NCBI Taxonomy" id="75948"/>
    <lineage>
        <taxon>Eukaryota</taxon>
        <taxon>Viridiplantae</taxon>
        <taxon>Streptophyta</taxon>
        <taxon>Embryophyta</taxon>
        <taxon>Tracheophyta</taxon>
        <taxon>Spermatophyta</taxon>
        <taxon>Magnoliopsida</taxon>
        <taxon>eudicotyledons</taxon>
        <taxon>Gunneridae</taxon>
        <taxon>Pentapetalae</taxon>
        <taxon>asterids</taxon>
        <taxon>campanulids</taxon>
        <taxon>Asterales</taxon>
        <taxon>Asteraceae</taxon>
        <taxon>Cichorioideae</taxon>
        <taxon>Cichorieae</taxon>
        <taxon>Lactucinae</taxon>
        <taxon>Lactuca</taxon>
    </lineage>
</organism>
<evidence type="ECO:0000313" key="8">
    <source>
        <dbReference type="EMBL" id="CAI9262273.1"/>
    </source>
</evidence>
<protein>
    <recommendedName>
        <fullName evidence="2">RING-type E3 ubiquitin transferase</fullName>
        <ecNumber evidence="2">2.3.2.27</ecNumber>
    </recommendedName>
</protein>
<dbReference type="GO" id="GO:0061630">
    <property type="term" value="F:ubiquitin protein ligase activity"/>
    <property type="evidence" value="ECO:0007669"/>
    <property type="project" value="UniProtKB-EC"/>
</dbReference>
<evidence type="ECO:0000256" key="3">
    <source>
        <dbReference type="ARBA" id="ARBA00022679"/>
    </source>
</evidence>
<keyword evidence="9" id="KW-1185">Reference proteome</keyword>
<dbReference type="GO" id="GO:0008270">
    <property type="term" value="F:zinc ion binding"/>
    <property type="evidence" value="ECO:0007669"/>
    <property type="project" value="UniProtKB-KW"/>
</dbReference>
<dbReference type="PANTHER" id="PTHR22937">
    <property type="entry name" value="E3 UBIQUITIN-PROTEIN LIGASE RNF165"/>
    <property type="match status" value="1"/>
</dbReference>
<reference evidence="8" key="1">
    <citation type="submission" date="2023-04" db="EMBL/GenBank/DDBJ databases">
        <authorList>
            <person name="Vijverberg K."/>
            <person name="Xiong W."/>
            <person name="Schranz E."/>
        </authorList>
    </citation>
    <scope>NUCLEOTIDE SEQUENCE</scope>
</reference>
<dbReference type="InterPro" id="IPR045191">
    <property type="entry name" value="MBR1/2-like"/>
</dbReference>
<keyword evidence="5" id="KW-0863">Zinc-finger</keyword>
<keyword evidence="3" id="KW-0808">Transferase</keyword>
<dbReference type="AlphaFoldDB" id="A0AA35VLR1"/>
<evidence type="ECO:0000256" key="4">
    <source>
        <dbReference type="ARBA" id="ARBA00022723"/>
    </source>
</evidence>
<dbReference type="EMBL" id="OX465086">
    <property type="protein sequence ID" value="CAI9262273.1"/>
    <property type="molecule type" value="Genomic_DNA"/>
</dbReference>
<sequence>MNSALNFFVMSNLSRPDLKQGVAMLDISNYGRRVDHHRDMRMDIDHMSYEELLALGEQIGNAGSGLSEDFISGGLLFNNGTPERESSVIS</sequence>
<evidence type="ECO:0000256" key="1">
    <source>
        <dbReference type="ARBA" id="ARBA00000900"/>
    </source>
</evidence>
<proteinExistence type="predicted"/>
<name>A0AA35VLR1_LACSI</name>
<dbReference type="GO" id="GO:0005634">
    <property type="term" value="C:nucleus"/>
    <property type="evidence" value="ECO:0007669"/>
    <property type="project" value="TreeGrafter"/>
</dbReference>
<keyword evidence="4" id="KW-0479">Metal-binding</keyword>